<dbReference type="PROSITE" id="PS51375">
    <property type="entry name" value="PPR"/>
    <property type="match status" value="8"/>
</dbReference>
<evidence type="ECO:0000256" key="1">
    <source>
        <dbReference type="ARBA" id="ARBA00007626"/>
    </source>
</evidence>
<dbReference type="AlphaFoldDB" id="A0A978UV99"/>
<evidence type="ECO:0000313" key="5">
    <source>
        <dbReference type="Proteomes" id="UP000813462"/>
    </source>
</evidence>
<dbReference type="EMBL" id="JAEACU010000009">
    <property type="protein sequence ID" value="KAH7518799.1"/>
    <property type="molecule type" value="Genomic_DNA"/>
</dbReference>
<dbReference type="OrthoDB" id="185373at2759"/>
<feature type="repeat" description="PPR" evidence="3">
    <location>
        <begin position="379"/>
        <end position="409"/>
    </location>
</feature>
<dbReference type="Gene3D" id="1.25.40.10">
    <property type="entry name" value="Tetratricopeptide repeat domain"/>
    <property type="match status" value="4"/>
</dbReference>
<evidence type="ECO:0000256" key="2">
    <source>
        <dbReference type="ARBA" id="ARBA00022737"/>
    </source>
</evidence>
<gene>
    <name evidence="4" type="ORF">FEM48_Zijuj09G0209300</name>
</gene>
<feature type="repeat" description="PPR" evidence="3">
    <location>
        <begin position="344"/>
        <end position="378"/>
    </location>
</feature>
<protein>
    <recommendedName>
        <fullName evidence="6">Pentatricopeptide repeat-containing protein At1g10910, chloroplastic</fullName>
    </recommendedName>
</protein>
<sequence length="663" mass="74894">MEVSVLGAGLQNSLAHPLSLSFPFISSANPLTARALSSQTNCPTTLSVKEPHNEPVTNGKVTIHKHHSKPYLARQSAILEVQHCSDLGSALSRLGGTLKVQDLNAILRQFGMLKRWNDLSQLFEWMQQNGKISVSSYSSYIKFMGKSLNPVKALEIYNSIQDESAKRNVFICNSVLSSLVRSGKFDSSIKLFNQMKQGGLAPDVVTYSTLLAGCIKDKHGYSKALEFIEELHQNGLSMDTVLYGTLLAICASNNKLEEAESYFNQMKDEGHLPNEFHYSSLLNAYSIHGDYKKAHDLVQDMKSAGLVPNKVILTTLLKVYVKGGLFEKSRELLSELETMGYAQDEMPYCLLMDALAKAGHLHEAKSVFDEMKEKCIKSDGYSYSIMISAFCRDGLLEEAKQLAKDFETTYDKYDLVMLNTMICAYCRAGEMESVMGMLKKMDELAISPDYNTFHILIKYFCKEKLYLLAYRTMEDMHKKGYQVEEEICSSLIFKLGKIRASSEAFSVYNMLRYSKRTMCKALHEKILHILIAGRLFKEAYVVVKDNGDLISKPAIMKFATAYMKFGNINSINDVVKLIHGFGCKIDQGLFQKAVSRYIMKPEKKELLLQLLQWMPSHGYVVDSSTRNLMLKNSHLFGRHFIPEILSKHHMILTSSKSEKRKGK</sequence>
<dbReference type="PANTHER" id="PTHR47447:SF24">
    <property type="entry name" value="PENTATRICOPEPTIDE REPEAT-CONTAINING PROTEIN"/>
    <property type="match status" value="1"/>
</dbReference>
<feature type="repeat" description="PPR" evidence="3">
    <location>
        <begin position="239"/>
        <end position="273"/>
    </location>
</feature>
<comment type="caution">
    <text evidence="4">The sequence shown here is derived from an EMBL/GenBank/DDBJ whole genome shotgun (WGS) entry which is preliminary data.</text>
</comment>
<feature type="repeat" description="PPR" evidence="3">
    <location>
        <begin position="449"/>
        <end position="483"/>
    </location>
</feature>
<name>A0A978UV99_ZIZJJ</name>
<evidence type="ECO:0008006" key="6">
    <source>
        <dbReference type="Google" id="ProtNLM"/>
    </source>
</evidence>
<feature type="repeat" description="PPR" evidence="3">
    <location>
        <begin position="274"/>
        <end position="308"/>
    </location>
</feature>
<feature type="repeat" description="PPR" evidence="3">
    <location>
        <begin position="168"/>
        <end position="202"/>
    </location>
</feature>
<dbReference type="Pfam" id="PF01535">
    <property type="entry name" value="PPR"/>
    <property type="match status" value="1"/>
</dbReference>
<evidence type="ECO:0000313" key="4">
    <source>
        <dbReference type="EMBL" id="KAH7518799.1"/>
    </source>
</evidence>
<comment type="similarity">
    <text evidence="1">Belongs to the PPR family. P subfamily.</text>
</comment>
<dbReference type="NCBIfam" id="TIGR00756">
    <property type="entry name" value="PPR"/>
    <property type="match status" value="7"/>
</dbReference>
<feature type="repeat" description="PPR" evidence="3">
    <location>
        <begin position="203"/>
        <end position="238"/>
    </location>
</feature>
<keyword evidence="2" id="KW-0677">Repeat</keyword>
<proteinExistence type="inferred from homology"/>
<reference evidence="4" key="1">
    <citation type="journal article" date="2021" name="Front. Plant Sci.">
        <title>Chromosome-Scale Genome Assembly for Chinese Sour Jujube and Insights Into Its Genome Evolution and Domestication Signature.</title>
        <authorList>
            <person name="Shen L.-Y."/>
            <person name="Luo H."/>
            <person name="Wang X.-L."/>
            <person name="Wang X.-M."/>
            <person name="Qiu X.-J."/>
            <person name="Liu H."/>
            <person name="Zhou S.-S."/>
            <person name="Jia K.-H."/>
            <person name="Nie S."/>
            <person name="Bao Y.-T."/>
            <person name="Zhang R.-G."/>
            <person name="Yun Q.-Z."/>
            <person name="Chai Y.-H."/>
            <person name="Lu J.-Y."/>
            <person name="Li Y."/>
            <person name="Zhao S.-W."/>
            <person name="Mao J.-F."/>
            <person name="Jia S.-G."/>
            <person name="Mao Y.-M."/>
        </authorList>
    </citation>
    <scope>NUCLEOTIDE SEQUENCE</scope>
    <source>
        <strain evidence="4">AT0</strain>
        <tissue evidence="4">Leaf</tissue>
    </source>
</reference>
<dbReference type="Proteomes" id="UP000813462">
    <property type="component" value="Unassembled WGS sequence"/>
</dbReference>
<dbReference type="InterPro" id="IPR002885">
    <property type="entry name" value="PPR_rpt"/>
</dbReference>
<accession>A0A978UV99</accession>
<dbReference type="PANTHER" id="PTHR47447">
    <property type="entry name" value="OS03G0856100 PROTEIN"/>
    <property type="match status" value="1"/>
</dbReference>
<organism evidence="4 5">
    <name type="scientific">Ziziphus jujuba var. spinosa</name>
    <dbReference type="NCBI Taxonomy" id="714518"/>
    <lineage>
        <taxon>Eukaryota</taxon>
        <taxon>Viridiplantae</taxon>
        <taxon>Streptophyta</taxon>
        <taxon>Embryophyta</taxon>
        <taxon>Tracheophyta</taxon>
        <taxon>Spermatophyta</taxon>
        <taxon>Magnoliopsida</taxon>
        <taxon>eudicotyledons</taxon>
        <taxon>Gunneridae</taxon>
        <taxon>Pentapetalae</taxon>
        <taxon>rosids</taxon>
        <taxon>fabids</taxon>
        <taxon>Rosales</taxon>
        <taxon>Rhamnaceae</taxon>
        <taxon>Paliureae</taxon>
        <taxon>Ziziphus</taxon>
    </lineage>
</organism>
<dbReference type="InterPro" id="IPR011990">
    <property type="entry name" value="TPR-like_helical_dom_sf"/>
</dbReference>
<dbReference type="SUPFAM" id="SSF81901">
    <property type="entry name" value="HCP-like"/>
    <property type="match status" value="1"/>
</dbReference>
<dbReference type="Pfam" id="PF13041">
    <property type="entry name" value="PPR_2"/>
    <property type="match status" value="4"/>
</dbReference>
<feature type="repeat" description="PPR" evidence="3">
    <location>
        <begin position="414"/>
        <end position="448"/>
    </location>
</feature>
<evidence type="ECO:0000256" key="3">
    <source>
        <dbReference type="PROSITE-ProRule" id="PRU00708"/>
    </source>
</evidence>